<feature type="region of interest" description="Disordered" evidence="3">
    <location>
        <begin position="221"/>
        <end position="249"/>
    </location>
</feature>
<dbReference type="EMBL" id="CP071060">
    <property type="protein sequence ID" value="QSI77916.1"/>
    <property type="molecule type" value="Genomic_DNA"/>
</dbReference>
<name>A0ABX7M834_9RHOO</name>
<gene>
    <name evidence="5" type="ORF">JY500_04545</name>
</gene>
<evidence type="ECO:0000256" key="2">
    <source>
        <dbReference type="ARBA" id="ARBA00022729"/>
    </source>
</evidence>
<feature type="signal peptide" evidence="4">
    <location>
        <begin position="1"/>
        <end position="21"/>
    </location>
</feature>
<protein>
    <submittedName>
        <fullName evidence="5">VacJ family lipoprotein</fullName>
    </submittedName>
</protein>
<dbReference type="PANTHER" id="PTHR30035">
    <property type="entry name" value="LIPOPROTEIN VACJ-RELATED"/>
    <property type="match status" value="1"/>
</dbReference>
<comment type="similarity">
    <text evidence="1">Belongs to the MlaA family.</text>
</comment>
<dbReference type="RefSeq" id="WP_172203526.1">
    <property type="nucleotide sequence ID" value="NZ_CP071060.1"/>
</dbReference>
<keyword evidence="2 4" id="KW-0732">Signal</keyword>
<dbReference type="PRINTS" id="PR01805">
    <property type="entry name" value="VACJLIPOPROT"/>
</dbReference>
<evidence type="ECO:0000313" key="5">
    <source>
        <dbReference type="EMBL" id="QSI77916.1"/>
    </source>
</evidence>
<dbReference type="Proteomes" id="UP000663570">
    <property type="component" value="Chromosome"/>
</dbReference>
<evidence type="ECO:0000256" key="4">
    <source>
        <dbReference type="SAM" id="SignalP"/>
    </source>
</evidence>
<evidence type="ECO:0000313" key="6">
    <source>
        <dbReference type="Proteomes" id="UP000663570"/>
    </source>
</evidence>
<reference evidence="5 6" key="1">
    <citation type="submission" date="2021-02" db="EMBL/GenBank/DDBJ databases">
        <title>Niveibacterium changnyeongensis HC41.</title>
        <authorList>
            <person name="Kang M."/>
        </authorList>
    </citation>
    <scope>NUCLEOTIDE SEQUENCE [LARGE SCALE GENOMIC DNA]</scope>
    <source>
        <strain evidence="5 6">HC41</strain>
    </source>
</reference>
<keyword evidence="5" id="KW-0449">Lipoprotein</keyword>
<feature type="chain" id="PRO_5046366064" evidence="4">
    <location>
        <begin position="22"/>
        <end position="249"/>
    </location>
</feature>
<sequence>MRASIFAAGLWLLMQAVPAVAQTADPIEPFNRAMYSFNDGLDRVALKPLAQGYAAAVPLPARVGFGNFINNFRDIPNVINNLLQGKLGEAASDVGRIALNSTFGILGVIDVASEFGLERHNEDFGQTLGRWGVSSGPYVVLPLLGPSTLRDTAALPVDYYTGGRHLVIESVAVRNSLAGLEVVNDRANLLDAEKALDEAALDKYVFIRNFYLQRRQNLVYDGNPPRPKGDDDVWDETDAAPDAGVTKKE</sequence>
<evidence type="ECO:0000256" key="1">
    <source>
        <dbReference type="ARBA" id="ARBA00010634"/>
    </source>
</evidence>
<keyword evidence="6" id="KW-1185">Reference proteome</keyword>
<dbReference type="InterPro" id="IPR007428">
    <property type="entry name" value="MlaA"/>
</dbReference>
<accession>A0ABX7M834</accession>
<evidence type="ECO:0000256" key="3">
    <source>
        <dbReference type="SAM" id="MobiDB-lite"/>
    </source>
</evidence>
<proteinExistence type="inferred from homology"/>
<organism evidence="5 6">
    <name type="scientific">Niveibacterium microcysteis</name>
    <dbReference type="NCBI Taxonomy" id="2811415"/>
    <lineage>
        <taxon>Bacteria</taxon>
        <taxon>Pseudomonadati</taxon>
        <taxon>Pseudomonadota</taxon>
        <taxon>Betaproteobacteria</taxon>
        <taxon>Rhodocyclales</taxon>
        <taxon>Rhodocyclaceae</taxon>
        <taxon>Niveibacterium</taxon>
    </lineage>
</organism>
<dbReference type="Pfam" id="PF04333">
    <property type="entry name" value="MlaA"/>
    <property type="match status" value="1"/>
</dbReference>
<dbReference type="PANTHER" id="PTHR30035:SF3">
    <property type="entry name" value="INTERMEMBRANE PHOSPHOLIPID TRANSPORT SYSTEM LIPOPROTEIN MLAA"/>
    <property type="match status" value="1"/>
</dbReference>